<dbReference type="InterPro" id="IPR043926">
    <property type="entry name" value="ABCG_dom"/>
</dbReference>
<dbReference type="InterPro" id="IPR017871">
    <property type="entry name" value="ABC_transporter-like_CS"/>
</dbReference>
<feature type="transmembrane region" description="Helical" evidence="11">
    <location>
        <begin position="513"/>
        <end position="531"/>
    </location>
</feature>
<dbReference type="FunFam" id="3.40.50.300:FF:000532">
    <property type="entry name" value="ABC transporter G family member 34"/>
    <property type="match status" value="1"/>
</dbReference>
<dbReference type="GO" id="GO:0005524">
    <property type="term" value="F:ATP binding"/>
    <property type="evidence" value="ECO:0007669"/>
    <property type="project" value="UniProtKB-KW"/>
</dbReference>
<keyword evidence="4 11" id="KW-0812">Transmembrane</keyword>
<dbReference type="SMART" id="SM00382">
    <property type="entry name" value="AAA"/>
    <property type="match status" value="2"/>
</dbReference>
<evidence type="ECO:0000256" key="10">
    <source>
        <dbReference type="ARBA" id="ARBA00037747"/>
    </source>
</evidence>
<evidence type="ECO:0000256" key="4">
    <source>
        <dbReference type="ARBA" id="ARBA00022692"/>
    </source>
</evidence>
<dbReference type="EMBL" id="JACMSC010000003">
    <property type="protein sequence ID" value="KAG6529691.1"/>
    <property type="molecule type" value="Genomic_DNA"/>
</dbReference>
<dbReference type="InterPro" id="IPR034003">
    <property type="entry name" value="ABCG_PDR_2"/>
</dbReference>
<accession>A0A8J5HN70</accession>
<dbReference type="Pfam" id="PF08370">
    <property type="entry name" value="PDR_assoc"/>
    <property type="match status" value="1"/>
</dbReference>
<evidence type="ECO:0000256" key="1">
    <source>
        <dbReference type="ARBA" id="ARBA00004141"/>
    </source>
</evidence>
<dbReference type="Gene3D" id="3.40.50.300">
    <property type="entry name" value="P-loop containing nucleotide triphosphate hydrolases"/>
    <property type="match status" value="2"/>
</dbReference>
<feature type="transmembrane region" description="Helical" evidence="11">
    <location>
        <begin position="1129"/>
        <end position="1147"/>
    </location>
</feature>
<reference evidence="13 14" key="1">
    <citation type="submission" date="2020-08" db="EMBL/GenBank/DDBJ databases">
        <title>Plant Genome Project.</title>
        <authorList>
            <person name="Zhang R.-G."/>
        </authorList>
    </citation>
    <scope>NUCLEOTIDE SEQUENCE [LARGE SCALE GENOMIC DNA]</scope>
    <source>
        <tissue evidence="13">Rhizome</tissue>
    </source>
</reference>
<feature type="transmembrane region" description="Helical" evidence="11">
    <location>
        <begin position="551"/>
        <end position="569"/>
    </location>
</feature>
<evidence type="ECO:0000256" key="2">
    <source>
        <dbReference type="ARBA" id="ARBA00006012"/>
    </source>
</evidence>
<dbReference type="Proteomes" id="UP000734854">
    <property type="component" value="Unassembled WGS sequence"/>
</dbReference>
<evidence type="ECO:0000256" key="11">
    <source>
        <dbReference type="SAM" id="Phobius"/>
    </source>
</evidence>
<dbReference type="PANTHER" id="PTHR19241">
    <property type="entry name" value="ATP-BINDING CASSETTE TRANSPORTER"/>
    <property type="match status" value="1"/>
</dbReference>
<feature type="transmembrane region" description="Helical" evidence="11">
    <location>
        <begin position="1206"/>
        <end position="1230"/>
    </location>
</feature>
<feature type="transmembrane region" description="Helical" evidence="11">
    <location>
        <begin position="479"/>
        <end position="501"/>
    </location>
</feature>
<evidence type="ECO:0000256" key="7">
    <source>
        <dbReference type="ARBA" id="ARBA00022840"/>
    </source>
</evidence>
<feature type="domain" description="ABC transporter" evidence="12">
    <location>
        <begin position="783"/>
        <end position="1035"/>
    </location>
</feature>
<evidence type="ECO:0000259" key="12">
    <source>
        <dbReference type="PROSITE" id="PS50893"/>
    </source>
</evidence>
<evidence type="ECO:0000256" key="3">
    <source>
        <dbReference type="ARBA" id="ARBA00022448"/>
    </source>
</evidence>
<dbReference type="Pfam" id="PF01061">
    <property type="entry name" value="ABC2_membrane"/>
    <property type="match status" value="2"/>
</dbReference>
<keyword evidence="3" id="KW-0813">Transport</keyword>
<dbReference type="Pfam" id="PF00005">
    <property type="entry name" value="ABC_tran"/>
    <property type="match status" value="2"/>
</dbReference>
<evidence type="ECO:0000256" key="9">
    <source>
        <dbReference type="ARBA" id="ARBA00023136"/>
    </source>
</evidence>
<keyword evidence="6" id="KW-0547">Nucleotide-binding</keyword>
<feature type="transmembrane region" description="Helical" evidence="11">
    <location>
        <begin position="1242"/>
        <end position="1260"/>
    </location>
</feature>
<dbReference type="PROSITE" id="PS50893">
    <property type="entry name" value="ABC_TRANSPORTER_2"/>
    <property type="match status" value="2"/>
</dbReference>
<feature type="transmembrane region" description="Helical" evidence="11">
    <location>
        <begin position="624"/>
        <end position="645"/>
    </location>
</feature>
<feature type="transmembrane region" description="Helical" evidence="11">
    <location>
        <begin position="1159"/>
        <end position="1185"/>
    </location>
</feature>
<dbReference type="FunFam" id="3.40.50.300:FF:000157">
    <property type="entry name" value="ABC transporter G family member 34"/>
    <property type="match status" value="1"/>
</dbReference>
<comment type="caution">
    <text evidence="13">The sequence shown here is derived from an EMBL/GenBank/DDBJ whole genome shotgun (WGS) entry which is preliminary data.</text>
</comment>
<feature type="domain" description="ABC transporter" evidence="12">
    <location>
        <begin position="97"/>
        <end position="384"/>
    </location>
</feature>
<comment type="subcellular location">
    <subcellularLocation>
        <location evidence="1">Membrane</location>
        <topology evidence="1">Multi-pass membrane protein</topology>
    </subcellularLocation>
</comment>
<organism evidence="13 14">
    <name type="scientific">Zingiber officinale</name>
    <name type="common">Ginger</name>
    <name type="synonym">Amomum zingiber</name>
    <dbReference type="NCBI Taxonomy" id="94328"/>
    <lineage>
        <taxon>Eukaryota</taxon>
        <taxon>Viridiplantae</taxon>
        <taxon>Streptophyta</taxon>
        <taxon>Embryophyta</taxon>
        <taxon>Tracheophyta</taxon>
        <taxon>Spermatophyta</taxon>
        <taxon>Magnoliopsida</taxon>
        <taxon>Liliopsida</taxon>
        <taxon>Zingiberales</taxon>
        <taxon>Zingiberaceae</taxon>
        <taxon>Zingiber</taxon>
    </lineage>
</organism>
<keyword evidence="9 11" id="KW-0472">Membrane</keyword>
<dbReference type="InterPro" id="IPR003439">
    <property type="entry name" value="ABC_transporter-like_ATP-bd"/>
</dbReference>
<dbReference type="InterPro" id="IPR013525">
    <property type="entry name" value="ABC2_TM"/>
</dbReference>
<gene>
    <name evidence="13" type="ORF">ZIOFF_011904</name>
</gene>
<dbReference type="GO" id="GO:0005886">
    <property type="term" value="C:plasma membrane"/>
    <property type="evidence" value="ECO:0007669"/>
    <property type="project" value="UniProtKB-ARBA"/>
</dbReference>
<dbReference type="InterPro" id="IPR003593">
    <property type="entry name" value="AAA+_ATPase"/>
</dbReference>
<dbReference type="SUPFAM" id="SSF52540">
    <property type="entry name" value="P-loop containing nucleoside triphosphate hydrolases"/>
    <property type="match status" value="2"/>
</dbReference>
<comment type="function">
    <text evidence="10">May be a general defense protein.</text>
</comment>
<sequence>MEESQGFSITCEEHEQLISKLKDWRRRSGIKAPKIEVRFEDLSVETEVHASGRVLPTLPNVIINTAQELLGWLKLYDTNWRRVKVLSDLKGTVKPSSNSPEAFNFAICTVARLHEIDEKFIIRMTLVLGSPGSGKSTFFRTLSGKLDPSLKVTGKVTYNVQKMNRYISQRMCAYVSQLDTHQAEMTVKETMEFSRKMLNARDEIGNDLYGICLLLPINGAFPEMLKVGTGETQACIKKETNTYATETEFSKDEGDFVVNYILKILGLDECANIIIGDHMRRGISGGQKKRVTIGEMLVGLAQCFFMDDISTGLDSSTTFQILKFLQQLTHALDFTMVISLLQPTQETFDLFDDIILLCEGKIAYQGPREHALKYFEWMGFKCPDRKNVADFLQEITSKMDQSQYWTGSISTYQYISIQNFSECFISSSFGQQLQEELQKPYSIEEGDQLIKLNKMYIVPKWEIFKACFSREKLLMKRNFLFHIFKAIQIVMLAFITMTIFLRSTMKHQTVMDGYHYLGAIFGGVLMVKFNGMTELQIIIRRLPIYYKQREVLFLPGWAFLLPITILSLPASFVEAGLWTSLTYYVIGFAPSATRFLQQFLALFCVHQMSMSLFRFIAVIGRTQLMANTIGTAILVAVLILGGFVISKDAIQSWLVWANWLSPLTYGQNALAINEFLDQRWSMKFDNGGSIEDTIGKTILRARGMLTEWRWYWYSVVILLAFALVLNILSIVALEYLRAPLRSRSNIWMAPTDFKKANVDDAQALTAQVTPRRRMSLPFQPLTVAFKNINYYVDMPKQLKQAGVKQDKLQLLRQVSGVFRPGVLTALMGVTGAGKTTLLDVLAGRKTAGYFEGSIKISGYPKKQDTFTRISGYCEQSDTHSPCLTILESLWYSARLRLPSDIDTYAISIFIDEVMELVELKELKNAMVGLPGVNGLAAEERKRLTIAVELVSSPSIIFMDEPTTGLDARAAAIVMRTVRKAADTGRTIVCTIHQPSIEIFESFDELLLMKRGGHLIYSGPLGILSRNMRRYFEAIPGVPMIIEGQNPATWMLNITSPAMEYKLGIDFGTIYRKSSLHKDNINLVDELSERQTTTEDLHFKSKYTQSFSSQCISCLWKQHRSYWKSPEHNIIRVIITFSVSLLFGVVFFKIGSRRHTQQDIFNILGAMYGSALFIGFANANVVQPIVERERIVFYREKAAGMYSAMPYAIAQVAIEIPYVVSQALIFSAIVYPMIGFSFTVAKFFWFILFLVLSFVYFALFGMMTISLTPNQEIAALLSFFLFVMWNIFSGFFIPQKMIPIWWRWFYWADPAAWTVYGLLVTQLGDNDDSLEIVSGINMPVKEFLKQYFAVQESYLPLIVSLHFAIIVLFLFVFGFSIKYLNFQRR</sequence>
<dbReference type="Pfam" id="PF19055">
    <property type="entry name" value="ABC2_membrane_7"/>
    <property type="match status" value="1"/>
</dbReference>
<keyword evidence="8 11" id="KW-1133">Transmembrane helix</keyword>
<comment type="similarity">
    <text evidence="2">Belongs to the ABC transporter superfamily. ABCG family. PDR (TC 3.A.1.205) subfamily.</text>
</comment>
<evidence type="ECO:0000256" key="6">
    <source>
        <dbReference type="ARBA" id="ARBA00022741"/>
    </source>
</evidence>
<evidence type="ECO:0000256" key="8">
    <source>
        <dbReference type="ARBA" id="ARBA00022989"/>
    </source>
</evidence>
<evidence type="ECO:0000256" key="5">
    <source>
        <dbReference type="ARBA" id="ARBA00022737"/>
    </source>
</evidence>
<keyword evidence="14" id="KW-1185">Reference proteome</keyword>
<feature type="transmembrane region" description="Helical" evidence="11">
    <location>
        <begin position="1353"/>
        <end position="1376"/>
    </location>
</feature>
<feature type="transmembrane region" description="Helical" evidence="11">
    <location>
        <begin position="1272"/>
        <end position="1292"/>
    </location>
</feature>
<proteinExistence type="inferred from homology"/>
<evidence type="ECO:0000313" key="14">
    <source>
        <dbReference type="Proteomes" id="UP000734854"/>
    </source>
</evidence>
<dbReference type="PROSITE" id="PS00211">
    <property type="entry name" value="ABC_TRANSPORTER_1"/>
    <property type="match status" value="1"/>
</dbReference>
<feature type="transmembrane region" description="Helical" evidence="11">
    <location>
        <begin position="710"/>
        <end position="733"/>
    </location>
</feature>
<dbReference type="InterPro" id="IPR027417">
    <property type="entry name" value="P-loop_NTPase"/>
</dbReference>
<protein>
    <recommendedName>
        <fullName evidence="12">ABC transporter domain-containing protein</fullName>
    </recommendedName>
</protein>
<dbReference type="GO" id="GO:0140359">
    <property type="term" value="F:ABC-type transporter activity"/>
    <property type="evidence" value="ECO:0007669"/>
    <property type="project" value="InterPro"/>
</dbReference>
<dbReference type="InterPro" id="IPR013581">
    <property type="entry name" value="PDR_assoc"/>
</dbReference>
<keyword evidence="5" id="KW-0677">Repeat</keyword>
<dbReference type="CDD" id="cd03232">
    <property type="entry name" value="ABCG_PDR_domain2"/>
    <property type="match status" value="1"/>
</dbReference>
<keyword evidence="7" id="KW-0067">ATP-binding</keyword>
<name>A0A8J5HN70_ZINOF</name>
<dbReference type="GO" id="GO:0016887">
    <property type="term" value="F:ATP hydrolysis activity"/>
    <property type="evidence" value="ECO:0007669"/>
    <property type="project" value="InterPro"/>
</dbReference>
<evidence type="ECO:0000313" key="13">
    <source>
        <dbReference type="EMBL" id="KAG6529691.1"/>
    </source>
</evidence>